<keyword evidence="1" id="KW-1133">Transmembrane helix</keyword>
<dbReference type="InterPro" id="IPR012156">
    <property type="entry name" value="Cold_shock_CspA"/>
</dbReference>
<accession>A0A1H9UFD7</accession>
<dbReference type="Proteomes" id="UP000199687">
    <property type="component" value="Unassembled WGS sequence"/>
</dbReference>
<name>A0A1H9UFD7_9BACI</name>
<evidence type="ECO:0000313" key="2">
    <source>
        <dbReference type="EMBL" id="SES08082.1"/>
    </source>
</evidence>
<dbReference type="Pfam" id="PF06961">
    <property type="entry name" value="DUF1294"/>
    <property type="match status" value="1"/>
</dbReference>
<dbReference type="OrthoDB" id="1698854at2"/>
<evidence type="ECO:0000256" key="1">
    <source>
        <dbReference type="SAM" id="Phobius"/>
    </source>
</evidence>
<keyword evidence="1" id="KW-0472">Membrane</keyword>
<proteinExistence type="predicted"/>
<organism evidence="2 3">
    <name type="scientific">Gracilibacillus ureilyticus</name>
    <dbReference type="NCBI Taxonomy" id="531814"/>
    <lineage>
        <taxon>Bacteria</taxon>
        <taxon>Bacillati</taxon>
        <taxon>Bacillota</taxon>
        <taxon>Bacilli</taxon>
        <taxon>Bacillales</taxon>
        <taxon>Bacillaceae</taxon>
        <taxon>Gracilibacillus</taxon>
    </lineage>
</organism>
<dbReference type="PIRSF" id="PIRSF002599">
    <property type="entry name" value="Cold_shock_A"/>
    <property type="match status" value="1"/>
</dbReference>
<dbReference type="InterPro" id="IPR010718">
    <property type="entry name" value="DUF1294"/>
</dbReference>
<gene>
    <name evidence="2" type="ORF">SAMN04487944_11769</name>
</gene>
<keyword evidence="3" id="KW-1185">Reference proteome</keyword>
<protein>
    <submittedName>
        <fullName evidence="2">Uncharacterized membrane protein YsdA, DUF1294 family</fullName>
    </submittedName>
</protein>
<sequence>MMLLTIYLIIINIIGFLLMGIDKRKARKQKWRIAESRIWLVAIIGGAFGATAGMNYFRHKTKHTSFRILLPLLTLVDIGLLIWYFYFLS</sequence>
<dbReference type="AlphaFoldDB" id="A0A1H9UFD7"/>
<dbReference type="GO" id="GO:0003676">
    <property type="term" value="F:nucleic acid binding"/>
    <property type="evidence" value="ECO:0007669"/>
    <property type="project" value="InterPro"/>
</dbReference>
<dbReference type="STRING" id="531814.SAMN04487944_11769"/>
<feature type="transmembrane region" description="Helical" evidence="1">
    <location>
        <begin position="68"/>
        <end position="88"/>
    </location>
</feature>
<keyword evidence="1" id="KW-0812">Transmembrane</keyword>
<reference evidence="2 3" key="1">
    <citation type="submission" date="2016-10" db="EMBL/GenBank/DDBJ databases">
        <authorList>
            <person name="de Groot N.N."/>
        </authorList>
    </citation>
    <scope>NUCLEOTIDE SEQUENCE [LARGE SCALE GENOMIC DNA]</scope>
    <source>
        <strain evidence="2 3">CGMCC 1.7727</strain>
    </source>
</reference>
<feature type="transmembrane region" description="Helical" evidence="1">
    <location>
        <begin position="6"/>
        <end position="22"/>
    </location>
</feature>
<dbReference type="EMBL" id="FOGL01000017">
    <property type="protein sequence ID" value="SES08082.1"/>
    <property type="molecule type" value="Genomic_DNA"/>
</dbReference>
<feature type="transmembrane region" description="Helical" evidence="1">
    <location>
        <begin position="38"/>
        <end position="56"/>
    </location>
</feature>
<evidence type="ECO:0000313" key="3">
    <source>
        <dbReference type="Proteomes" id="UP000199687"/>
    </source>
</evidence>